<evidence type="ECO:0000313" key="1">
    <source>
        <dbReference type="EMBL" id="MCD9640538.1"/>
    </source>
</evidence>
<sequence>MALAHGTFNMSCLLWGMSGSFSSSRHHICLLDASWHFFLDHMEDRISSGETSRLTIDTPKLWLFAHSDILHLKFSCLAGSHGATFVLFSSALRFTIYVCWSNAPIESS</sequence>
<proteinExistence type="predicted"/>
<gene>
    <name evidence="1" type="ORF">HAX54_025892</name>
</gene>
<organism evidence="1 2">
    <name type="scientific">Datura stramonium</name>
    <name type="common">Jimsonweed</name>
    <name type="synonym">Common thornapple</name>
    <dbReference type="NCBI Taxonomy" id="4076"/>
    <lineage>
        <taxon>Eukaryota</taxon>
        <taxon>Viridiplantae</taxon>
        <taxon>Streptophyta</taxon>
        <taxon>Embryophyta</taxon>
        <taxon>Tracheophyta</taxon>
        <taxon>Spermatophyta</taxon>
        <taxon>Magnoliopsida</taxon>
        <taxon>eudicotyledons</taxon>
        <taxon>Gunneridae</taxon>
        <taxon>Pentapetalae</taxon>
        <taxon>asterids</taxon>
        <taxon>lamiids</taxon>
        <taxon>Solanales</taxon>
        <taxon>Solanaceae</taxon>
        <taxon>Solanoideae</taxon>
        <taxon>Datureae</taxon>
        <taxon>Datura</taxon>
    </lineage>
</organism>
<protein>
    <submittedName>
        <fullName evidence="1">Uncharacterized protein</fullName>
    </submittedName>
</protein>
<name>A0ABS8V2S1_DATST</name>
<accession>A0ABS8V2S1</accession>
<dbReference type="EMBL" id="JACEIK010003145">
    <property type="protein sequence ID" value="MCD9640538.1"/>
    <property type="molecule type" value="Genomic_DNA"/>
</dbReference>
<comment type="caution">
    <text evidence="1">The sequence shown here is derived from an EMBL/GenBank/DDBJ whole genome shotgun (WGS) entry which is preliminary data.</text>
</comment>
<evidence type="ECO:0000313" key="2">
    <source>
        <dbReference type="Proteomes" id="UP000823775"/>
    </source>
</evidence>
<reference evidence="1 2" key="1">
    <citation type="journal article" date="2021" name="BMC Genomics">
        <title>Datura genome reveals duplications of psychoactive alkaloid biosynthetic genes and high mutation rate following tissue culture.</title>
        <authorList>
            <person name="Rajewski A."/>
            <person name="Carter-House D."/>
            <person name="Stajich J."/>
            <person name="Litt A."/>
        </authorList>
    </citation>
    <scope>NUCLEOTIDE SEQUENCE [LARGE SCALE GENOMIC DNA]</scope>
    <source>
        <strain evidence="1">AR-01</strain>
    </source>
</reference>
<keyword evidence="2" id="KW-1185">Reference proteome</keyword>
<dbReference type="Proteomes" id="UP000823775">
    <property type="component" value="Unassembled WGS sequence"/>
</dbReference>